<keyword evidence="5" id="KW-0256">Endoplasmic reticulum</keyword>
<keyword evidence="7 9" id="KW-0472">Membrane</keyword>
<dbReference type="InterPro" id="IPR007594">
    <property type="entry name" value="RFT1"/>
</dbReference>
<evidence type="ECO:0000256" key="9">
    <source>
        <dbReference type="RuleBase" id="RU365067"/>
    </source>
</evidence>
<keyword evidence="4 9" id="KW-0812">Transmembrane</keyword>
<evidence type="ECO:0000256" key="8">
    <source>
        <dbReference type="ARBA" id="ARBA00045912"/>
    </source>
</evidence>
<dbReference type="Proteomes" id="UP001159042">
    <property type="component" value="Unassembled WGS sequence"/>
</dbReference>
<dbReference type="GO" id="GO:0034203">
    <property type="term" value="P:glycolipid translocation"/>
    <property type="evidence" value="ECO:0007669"/>
    <property type="project" value="TreeGrafter"/>
</dbReference>
<dbReference type="GO" id="GO:0006488">
    <property type="term" value="P:dolichol-linked oligosaccharide biosynthetic process"/>
    <property type="evidence" value="ECO:0007669"/>
    <property type="project" value="InterPro"/>
</dbReference>
<dbReference type="EMBL" id="JANEYG010000446">
    <property type="protein sequence ID" value="KAJ8909684.1"/>
    <property type="molecule type" value="Genomic_DNA"/>
</dbReference>
<reference evidence="10 11" key="1">
    <citation type="journal article" date="2023" name="Insect Mol. Biol.">
        <title>Genome sequencing provides insights into the evolution of gene families encoding plant cell wall-degrading enzymes in longhorned beetles.</title>
        <authorList>
            <person name="Shin N.R."/>
            <person name="Okamura Y."/>
            <person name="Kirsch R."/>
            <person name="Pauchet Y."/>
        </authorList>
    </citation>
    <scope>NUCLEOTIDE SEQUENCE [LARGE SCALE GENOMIC DNA]</scope>
    <source>
        <strain evidence="10">EAD_L_NR</strain>
    </source>
</reference>
<evidence type="ECO:0000256" key="3">
    <source>
        <dbReference type="ARBA" id="ARBA00010288"/>
    </source>
</evidence>
<evidence type="ECO:0000256" key="2">
    <source>
        <dbReference type="ARBA" id="ARBA00004922"/>
    </source>
</evidence>
<dbReference type="GO" id="GO:0005789">
    <property type="term" value="C:endoplasmic reticulum membrane"/>
    <property type="evidence" value="ECO:0007669"/>
    <property type="project" value="UniProtKB-SubCell"/>
</dbReference>
<feature type="transmembrane region" description="Helical" evidence="9">
    <location>
        <begin position="69"/>
        <end position="89"/>
    </location>
</feature>
<comment type="caution">
    <text evidence="10">The sequence shown here is derived from an EMBL/GenBank/DDBJ whole genome shotgun (WGS) entry which is preliminary data.</text>
</comment>
<dbReference type="Pfam" id="PF04506">
    <property type="entry name" value="Rft-1"/>
    <property type="match status" value="1"/>
</dbReference>
<evidence type="ECO:0000256" key="5">
    <source>
        <dbReference type="ARBA" id="ARBA00022824"/>
    </source>
</evidence>
<evidence type="ECO:0000256" key="1">
    <source>
        <dbReference type="ARBA" id="ARBA00004477"/>
    </source>
</evidence>
<organism evidence="10 11">
    <name type="scientific">Exocentrus adspersus</name>
    <dbReference type="NCBI Taxonomy" id="1586481"/>
    <lineage>
        <taxon>Eukaryota</taxon>
        <taxon>Metazoa</taxon>
        <taxon>Ecdysozoa</taxon>
        <taxon>Arthropoda</taxon>
        <taxon>Hexapoda</taxon>
        <taxon>Insecta</taxon>
        <taxon>Pterygota</taxon>
        <taxon>Neoptera</taxon>
        <taxon>Endopterygota</taxon>
        <taxon>Coleoptera</taxon>
        <taxon>Polyphaga</taxon>
        <taxon>Cucujiformia</taxon>
        <taxon>Chrysomeloidea</taxon>
        <taxon>Cerambycidae</taxon>
        <taxon>Lamiinae</taxon>
        <taxon>Acanthocinini</taxon>
        <taxon>Exocentrus</taxon>
    </lineage>
</organism>
<protein>
    <recommendedName>
        <fullName evidence="9">Protein RFT1 homolog</fullName>
    </recommendedName>
</protein>
<evidence type="ECO:0000256" key="6">
    <source>
        <dbReference type="ARBA" id="ARBA00022989"/>
    </source>
</evidence>
<comment type="caution">
    <text evidence="9">Lacks conserved residue(s) required for the propagation of feature annotation.</text>
</comment>
<comment type="similarity">
    <text evidence="3 9">Belongs to the RFT1 family.</text>
</comment>
<name>A0AAV8V691_9CUCU</name>
<dbReference type="AlphaFoldDB" id="A0AAV8V691"/>
<evidence type="ECO:0000256" key="7">
    <source>
        <dbReference type="ARBA" id="ARBA00023136"/>
    </source>
</evidence>
<feature type="transmembrane region" description="Helical" evidence="9">
    <location>
        <begin position="29"/>
        <end position="49"/>
    </location>
</feature>
<feature type="transmembrane region" description="Helical" evidence="9">
    <location>
        <begin position="101"/>
        <end position="129"/>
    </location>
</feature>
<proteinExistence type="inferred from homology"/>
<dbReference type="PANTHER" id="PTHR13117:SF5">
    <property type="entry name" value="PROTEIN RFT1 HOMOLOG"/>
    <property type="match status" value="1"/>
</dbReference>
<evidence type="ECO:0000313" key="10">
    <source>
        <dbReference type="EMBL" id="KAJ8909684.1"/>
    </source>
</evidence>
<evidence type="ECO:0000313" key="11">
    <source>
        <dbReference type="Proteomes" id="UP001159042"/>
    </source>
</evidence>
<keyword evidence="11" id="KW-1185">Reference proteome</keyword>
<comment type="subcellular location">
    <subcellularLocation>
        <location evidence="1 9">Endoplasmic reticulum membrane</location>
        <topology evidence="1 9">Multi-pass membrane protein</topology>
    </subcellularLocation>
</comment>
<keyword evidence="6 9" id="KW-1133">Transmembrane helix</keyword>
<comment type="function">
    <text evidence="8 9">Intramembrane glycolipid transporter that operates in the biosynthetic pathway of dolichol-linked oligosaccharides, the glycan precursors employed in protein asparagine (N)-glycosylation. The sequential addition of sugars to dolichol pyrophosphate produces dolichol-linked oligosaccharides containing fourteen sugars, including two GlcNAcs, nine mannoses and three glucoses. Once assembled, the oligosaccharide is transferred from the lipid to nascent proteins by oligosaccharyltransferases. The assembly of dolichol-linked oligosaccharides begins on the cytosolic side of the endoplasmic reticulum membrane and finishes in its lumen. RFT1 could mediate the translocation of the cytosolically oriented intermediate DolPP-GlcNAc2Man5, produced by ALG11, into the ER lumen where dolichol-linked oligosaccharides assembly continues. However, the intramembrane lipid transporter activity could not be confirmed in vitro.</text>
</comment>
<comment type="pathway">
    <text evidence="2">Protein modification; protein glycosylation.</text>
</comment>
<dbReference type="PANTHER" id="PTHR13117">
    <property type="entry name" value="ENDOPLASMIC RETICULUM MULTISPAN TRANSMEMBRANE PROTEIN-RELATED"/>
    <property type="match status" value="1"/>
</dbReference>
<accession>A0AAV8V691</accession>
<gene>
    <name evidence="10" type="ORF">NQ315_003707</name>
</gene>
<sequence>MVKRDVPLKNQDQKNISESAEVLSQLSKVVVSIGLVVVVFGQAYSYTLLYVYGGVKLVENSLPVTLLRFHSFAIILLAVNGVTEGYVFATMSNDQLDRYNYVMVFFSVTFLLISYIFTNIFGPVGFILANCINMSARITHRLSTHVSSAINRYMETTAYLMETKEFPGQGALELVWGVSANP</sequence>
<evidence type="ECO:0000256" key="4">
    <source>
        <dbReference type="ARBA" id="ARBA00022692"/>
    </source>
</evidence>